<feature type="binding site" evidence="17">
    <location>
        <position position="40"/>
    </location>
    <ligand>
        <name>[4Fe-4S] cluster</name>
        <dbReference type="ChEBI" id="CHEBI:49883"/>
    </ligand>
</feature>
<evidence type="ECO:0000256" key="14">
    <source>
        <dbReference type="ARBA" id="ARBA00023284"/>
    </source>
</evidence>
<sequence>MTGEKNLQVAGTPEPNAAPGATGAGQASAEARTPLLLHACCGPCSLEPVRLLRAEGFEPTICWTNPNIQPVAEWRRRLDTLRTWAADVAHVEVIEAGDDRAAWERACAPAGFDRPRRCRACYALRLAEACRVARERGFTYVSTTLVVSPYQLFDTCGEVLAALAARYGLTPVWRDFRPHYAEATRESRELGMYRQNYCGCRFSAAEAALERHAARDERKRAKAAARGACGRFGVPRGHVGAPVHAACPPTSPPRPPA</sequence>
<evidence type="ECO:0000256" key="5">
    <source>
        <dbReference type="ARBA" id="ARBA00016895"/>
    </source>
</evidence>
<evidence type="ECO:0000256" key="18">
    <source>
        <dbReference type="SAM" id="MobiDB-lite"/>
    </source>
</evidence>
<dbReference type="Proteomes" id="UP000712527">
    <property type="component" value="Unassembled WGS sequence"/>
</dbReference>
<protein>
    <recommendedName>
        <fullName evidence="5 17">Epoxyqueuosine reductase QueH</fullName>
        <ecNumber evidence="4 17">1.17.99.6</ecNumber>
    </recommendedName>
    <alternativeName>
        <fullName evidence="15 17">Queuosine biosynthesis protein QueH</fullName>
    </alternativeName>
</protein>
<dbReference type="Pfam" id="PF02677">
    <property type="entry name" value="QueH"/>
    <property type="match status" value="1"/>
</dbReference>
<comment type="catalytic activity">
    <reaction evidence="16 17">
        <text>epoxyqueuosine(34) in tRNA + AH2 = queuosine(34) in tRNA + A + H2O</text>
        <dbReference type="Rhea" id="RHEA:32159"/>
        <dbReference type="Rhea" id="RHEA-COMP:18571"/>
        <dbReference type="Rhea" id="RHEA-COMP:18582"/>
        <dbReference type="ChEBI" id="CHEBI:13193"/>
        <dbReference type="ChEBI" id="CHEBI:15377"/>
        <dbReference type="ChEBI" id="CHEBI:17499"/>
        <dbReference type="ChEBI" id="CHEBI:194431"/>
        <dbReference type="ChEBI" id="CHEBI:194443"/>
        <dbReference type="EC" id="1.17.99.6"/>
    </reaction>
</comment>
<dbReference type="InterPro" id="IPR003828">
    <property type="entry name" value="QueH"/>
</dbReference>
<evidence type="ECO:0000256" key="16">
    <source>
        <dbReference type="ARBA" id="ARBA00047415"/>
    </source>
</evidence>
<comment type="similarity">
    <text evidence="3 17">Belongs to the QueH family.</text>
</comment>
<evidence type="ECO:0000256" key="4">
    <source>
        <dbReference type="ARBA" id="ARBA00012622"/>
    </source>
</evidence>
<evidence type="ECO:0000256" key="11">
    <source>
        <dbReference type="ARBA" id="ARBA00023004"/>
    </source>
</evidence>
<keyword evidence="13 17" id="KW-1015">Disulfide bond</keyword>
<evidence type="ECO:0000256" key="2">
    <source>
        <dbReference type="ARBA" id="ARBA00004691"/>
    </source>
</evidence>
<feature type="binding site" evidence="17">
    <location>
        <position position="41"/>
    </location>
    <ligand>
        <name>[4Fe-4S] cluster</name>
        <dbReference type="ChEBI" id="CHEBI:49883"/>
    </ligand>
</feature>
<evidence type="ECO:0000256" key="17">
    <source>
        <dbReference type="HAMAP-Rule" id="MF_02089"/>
    </source>
</evidence>
<name>A0ABS2F3Y5_9ACTN</name>
<comment type="pathway">
    <text evidence="2 17">tRNA modification; tRNA-queuosine biosynthesis.</text>
</comment>
<dbReference type="HAMAP" id="MF_02089">
    <property type="entry name" value="QueH"/>
    <property type="match status" value="1"/>
</dbReference>
<dbReference type="PANTHER" id="PTHR36701">
    <property type="entry name" value="EPOXYQUEUOSINE REDUCTASE QUEH"/>
    <property type="match status" value="1"/>
</dbReference>
<evidence type="ECO:0000256" key="13">
    <source>
        <dbReference type="ARBA" id="ARBA00023157"/>
    </source>
</evidence>
<keyword evidence="9 17" id="KW-0671">Queuosine biosynthesis</keyword>
<accession>A0ABS2F3Y5</accession>
<gene>
    <name evidence="17" type="primary">queH</name>
    <name evidence="19" type="ORF">H9X80_08655</name>
</gene>
<evidence type="ECO:0000256" key="8">
    <source>
        <dbReference type="ARBA" id="ARBA00022723"/>
    </source>
</evidence>
<evidence type="ECO:0000256" key="15">
    <source>
        <dbReference type="ARBA" id="ARBA00031446"/>
    </source>
</evidence>
<evidence type="ECO:0000256" key="1">
    <source>
        <dbReference type="ARBA" id="ARBA00002268"/>
    </source>
</evidence>
<evidence type="ECO:0000256" key="7">
    <source>
        <dbReference type="ARBA" id="ARBA00022694"/>
    </source>
</evidence>
<feature type="binding site" evidence="17">
    <location>
        <position position="118"/>
    </location>
    <ligand>
        <name>[4Fe-4S] cluster</name>
        <dbReference type="ChEBI" id="CHEBI:49883"/>
    </ligand>
</feature>
<keyword evidence="8 17" id="KW-0479">Metal-binding</keyword>
<evidence type="ECO:0000256" key="3">
    <source>
        <dbReference type="ARBA" id="ARBA00008207"/>
    </source>
</evidence>
<evidence type="ECO:0000256" key="10">
    <source>
        <dbReference type="ARBA" id="ARBA00023002"/>
    </source>
</evidence>
<keyword evidence="7 17" id="KW-0819">tRNA processing</keyword>
<comment type="function">
    <text evidence="1 17">Catalyzes the conversion of epoxyqueuosine (oQ) to queuosine (Q), which is a hypermodified base found in the wobble positions of tRNA(Asp), tRNA(Asn), tRNA(His) and tRNA(Tyr).</text>
</comment>
<comment type="caution">
    <text evidence="19">The sequence shown here is derived from an EMBL/GenBank/DDBJ whole genome shotgun (WGS) entry which is preliminary data.</text>
</comment>
<feature type="region of interest" description="Disordered" evidence="18">
    <location>
        <begin position="1"/>
        <end position="26"/>
    </location>
</feature>
<keyword evidence="11 17" id="KW-0408">Iron</keyword>
<evidence type="ECO:0000256" key="6">
    <source>
        <dbReference type="ARBA" id="ARBA00022485"/>
    </source>
</evidence>
<reference evidence="19 20" key="1">
    <citation type="journal article" date="2021" name="Sci. Rep.">
        <title>The distribution of antibiotic resistance genes in chicken gut microbiota commensals.</title>
        <authorList>
            <person name="Juricova H."/>
            <person name="Matiasovicova J."/>
            <person name="Kubasova T."/>
            <person name="Cejkova D."/>
            <person name="Rychlik I."/>
        </authorList>
    </citation>
    <scope>NUCLEOTIDE SEQUENCE [LARGE SCALE GENOMIC DNA]</scope>
    <source>
        <strain evidence="19 20">An794</strain>
    </source>
</reference>
<evidence type="ECO:0000256" key="9">
    <source>
        <dbReference type="ARBA" id="ARBA00022785"/>
    </source>
</evidence>
<dbReference type="EMBL" id="JACSNQ010000026">
    <property type="protein sequence ID" value="MBM6775605.1"/>
    <property type="molecule type" value="Genomic_DNA"/>
</dbReference>
<keyword evidence="10 17" id="KW-0560">Oxidoreductase</keyword>
<organism evidence="19 20">
    <name type="scientific">Olsenella profusa</name>
    <dbReference type="NCBI Taxonomy" id="138595"/>
    <lineage>
        <taxon>Bacteria</taxon>
        <taxon>Bacillati</taxon>
        <taxon>Actinomycetota</taxon>
        <taxon>Coriobacteriia</taxon>
        <taxon>Coriobacteriales</taxon>
        <taxon>Atopobiaceae</taxon>
        <taxon>Olsenella</taxon>
    </lineage>
</organism>
<proteinExistence type="inferred from homology"/>
<dbReference type="EC" id="1.17.99.6" evidence="4 17"/>
<evidence type="ECO:0000313" key="19">
    <source>
        <dbReference type="EMBL" id="MBM6775605.1"/>
    </source>
</evidence>
<keyword evidence="6 17" id="KW-0004">4Fe-4S</keyword>
<dbReference type="PANTHER" id="PTHR36701:SF1">
    <property type="entry name" value="EPOXYQUEUOSINE REDUCTASE QUEH"/>
    <property type="match status" value="1"/>
</dbReference>
<evidence type="ECO:0000313" key="20">
    <source>
        <dbReference type="Proteomes" id="UP000712527"/>
    </source>
</evidence>
<feature type="disulfide bond" description="Redox-active" evidence="17">
    <location>
        <begin position="198"/>
        <end position="200"/>
    </location>
</feature>
<keyword evidence="12 17" id="KW-0411">Iron-sulfur</keyword>
<evidence type="ECO:0000256" key="12">
    <source>
        <dbReference type="ARBA" id="ARBA00023014"/>
    </source>
</evidence>
<keyword evidence="14 17" id="KW-0676">Redox-active center</keyword>
<keyword evidence="20" id="KW-1185">Reference proteome</keyword>
<feature type="binding site" evidence="17">
    <location>
        <position position="121"/>
    </location>
    <ligand>
        <name>[4Fe-4S] cluster</name>
        <dbReference type="ChEBI" id="CHEBI:49883"/>
    </ligand>
</feature>